<dbReference type="InterPro" id="IPR027354">
    <property type="entry name" value="YcgL_dom"/>
</dbReference>
<dbReference type="OrthoDB" id="7062382at2"/>
<keyword evidence="4" id="KW-1185">Reference proteome</keyword>
<dbReference type="AlphaFoldDB" id="A0A5Q2QDT8"/>
<sequence length="108" mass="12295">MKHLIQVFKSANKDEMYLYVEKSDGLKRVPDALMERFGKATSVMLLPLTDQRKLARADATEVLKQIDAQGFYLQMPPAKDDVMDETAKLYEEYCSKFDQDPELGGQSA</sequence>
<organism evidence="3 4">
    <name type="scientific">Litorivicinus lipolyticus</name>
    <dbReference type="NCBI Taxonomy" id="418701"/>
    <lineage>
        <taxon>Bacteria</taxon>
        <taxon>Pseudomonadati</taxon>
        <taxon>Pseudomonadota</taxon>
        <taxon>Gammaproteobacteria</taxon>
        <taxon>Oceanospirillales</taxon>
        <taxon>Litorivicinaceae</taxon>
        <taxon>Litorivicinus</taxon>
    </lineage>
</organism>
<dbReference type="SUPFAM" id="SSF160191">
    <property type="entry name" value="YcgL-like"/>
    <property type="match status" value="1"/>
</dbReference>
<proteinExistence type="inferred from homology"/>
<name>A0A5Q2QDT8_9GAMM</name>
<dbReference type="KEGG" id="llp:GH975_05280"/>
<dbReference type="EMBL" id="CP045871">
    <property type="protein sequence ID" value="QGG80020.1"/>
    <property type="molecule type" value="Genomic_DNA"/>
</dbReference>
<accession>A0A5Q2QDT8</accession>
<evidence type="ECO:0000259" key="2">
    <source>
        <dbReference type="PROSITE" id="PS51648"/>
    </source>
</evidence>
<protein>
    <recommendedName>
        <fullName evidence="1">YcgL domain-containing protein GH975_05280</fullName>
    </recommendedName>
</protein>
<reference evidence="3 4" key="1">
    <citation type="submission" date="2019-11" db="EMBL/GenBank/DDBJ databases">
        <authorList>
            <person name="Khan S.A."/>
            <person name="Jeon C.O."/>
            <person name="Chun B.H."/>
        </authorList>
    </citation>
    <scope>NUCLEOTIDE SEQUENCE [LARGE SCALE GENOMIC DNA]</scope>
    <source>
        <strain evidence="3 4">IMCC 1097</strain>
    </source>
</reference>
<evidence type="ECO:0000256" key="1">
    <source>
        <dbReference type="HAMAP-Rule" id="MF_01866"/>
    </source>
</evidence>
<evidence type="ECO:0000313" key="4">
    <source>
        <dbReference type="Proteomes" id="UP000388235"/>
    </source>
</evidence>
<dbReference type="HAMAP" id="MF_01866">
    <property type="entry name" value="UPF0745"/>
    <property type="match status" value="1"/>
</dbReference>
<dbReference type="PROSITE" id="PS51648">
    <property type="entry name" value="YCGL"/>
    <property type="match status" value="1"/>
</dbReference>
<gene>
    <name evidence="3" type="ORF">GH975_05280</name>
</gene>
<dbReference type="Proteomes" id="UP000388235">
    <property type="component" value="Chromosome"/>
</dbReference>
<evidence type="ECO:0000313" key="3">
    <source>
        <dbReference type="EMBL" id="QGG80020.1"/>
    </source>
</evidence>
<dbReference type="PANTHER" id="PTHR38109:SF1">
    <property type="entry name" value="PROTEIN YCGL"/>
    <property type="match status" value="1"/>
</dbReference>
<dbReference type="RefSeq" id="WP_153713524.1">
    <property type="nucleotide sequence ID" value="NZ_CP045871.1"/>
</dbReference>
<dbReference type="PANTHER" id="PTHR38109">
    <property type="entry name" value="PROTEIN YCGL"/>
    <property type="match status" value="1"/>
</dbReference>
<dbReference type="Gene3D" id="3.10.510.20">
    <property type="entry name" value="YcgL domain"/>
    <property type="match status" value="1"/>
</dbReference>
<feature type="domain" description="YcgL" evidence="2">
    <location>
        <begin position="3"/>
        <end position="87"/>
    </location>
</feature>
<dbReference type="InterPro" id="IPR038068">
    <property type="entry name" value="YcgL-like_sf"/>
</dbReference>
<dbReference type="Pfam" id="PF05166">
    <property type="entry name" value="YcgL"/>
    <property type="match status" value="1"/>
</dbReference>